<evidence type="ECO:0000256" key="2">
    <source>
        <dbReference type="ARBA" id="ARBA00003109"/>
    </source>
</evidence>
<evidence type="ECO:0000256" key="9">
    <source>
        <dbReference type="ARBA" id="ARBA00048212"/>
    </source>
</evidence>
<sequence>MSNSRVSDVNTQRVDSPAEEKASFARGAAFVDGKIVPVGDAKISILDWGFLRSDATYDVVHVWNGRFFRLQDHLDRFSRGMKRLRMTIPYSDAEIQSILQECVLAAGLTNAYVEVVCTRGIPLPGSRDPRQCTNKFYAFAVPFTWIATEEQRVRGLRMRISNVHRIAPEAVDPTIKNYHWLDLINSLFEAYNFGDETAVLTDGREHVIEGPGFNIFAVIDGIIVTPRSGVLEGITRQTVIDLAEMGGYELQQRALKVDEFRDATEIFISSTAGGVMPVGWIDGKVVGTGGRGPLTEKIQKHYWELHIDPAFSTPVSQ</sequence>
<dbReference type="GO" id="GO:0008652">
    <property type="term" value="P:amino acid biosynthetic process"/>
    <property type="evidence" value="ECO:0007669"/>
    <property type="project" value="UniProtKB-ARBA"/>
</dbReference>
<keyword evidence="13" id="KW-1185">Reference proteome</keyword>
<comment type="pathway">
    <text evidence="3">Amino-acid biosynthesis; L-isoleucine biosynthesis; L-isoleucine from 2-oxobutanoate: step 4/4.</text>
</comment>
<dbReference type="GO" id="GO:0052655">
    <property type="term" value="F:L-valine-2-oxoglutarate transaminase activity"/>
    <property type="evidence" value="ECO:0007669"/>
    <property type="project" value="RHEA"/>
</dbReference>
<dbReference type="Proteomes" id="UP000030302">
    <property type="component" value="Chromosome"/>
</dbReference>
<dbReference type="InterPro" id="IPR050571">
    <property type="entry name" value="Class-IV_PLP-Dep_Aminotrnsfr"/>
</dbReference>
<dbReference type="EC" id="2.6.1.42" evidence="7"/>
<comment type="catalytic activity">
    <reaction evidence="9">
        <text>L-valine + 2-oxoglutarate = 3-methyl-2-oxobutanoate + L-glutamate</text>
        <dbReference type="Rhea" id="RHEA:24813"/>
        <dbReference type="ChEBI" id="CHEBI:11851"/>
        <dbReference type="ChEBI" id="CHEBI:16810"/>
        <dbReference type="ChEBI" id="CHEBI:29985"/>
        <dbReference type="ChEBI" id="CHEBI:57762"/>
        <dbReference type="EC" id="2.6.1.42"/>
    </reaction>
</comment>
<comment type="catalytic activity">
    <reaction evidence="11">
        <text>L-leucine + 2-oxoglutarate = 4-methyl-2-oxopentanoate + L-glutamate</text>
        <dbReference type="Rhea" id="RHEA:18321"/>
        <dbReference type="ChEBI" id="CHEBI:16810"/>
        <dbReference type="ChEBI" id="CHEBI:17865"/>
        <dbReference type="ChEBI" id="CHEBI:29985"/>
        <dbReference type="ChEBI" id="CHEBI:57427"/>
        <dbReference type="EC" id="2.6.1.42"/>
    </reaction>
</comment>
<dbReference type="EMBL" id="CP009962">
    <property type="protein sequence ID" value="AIY39514.1"/>
    <property type="molecule type" value="Genomic_DNA"/>
</dbReference>
<name>A0A0A1F748_9BURK</name>
<evidence type="ECO:0000313" key="13">
    <source>
        <dbReference type="Proteomes" id="UP000030302"/>
    </source>
</evidence>
<dbReference type="GO" id="GO:0046394">
    <property type="term" value="P:carboxylic acid biosynthetic process"/>
    <property type="evidence" value="ECO:0007669"/>
    <property type="project" value="UniProtKB-ARBA"/>
</dbReference>
<evidence type="ECO:0000256" key="6">
    <source>
        <dbReference type="ARBA" id="ARBA00009320"/>
    </source>
</evidence>
<comment type="cofactor">
    <cofactor evidence="1">
        <name>pyridoxal 5'-phosphate</name>
        <dbReference type="ChEBI" id="CHEBI:597326"/>
    </cofactor>
</comment>
<comment type="pathway">
    <text evidence="5">Amino-acid biosynthesis; L-leucine biosynthesis; L-leucine from 3-methyl-2-oxobutanoate: step 4/4.</text>
</comment>
<proteinExistence type="inferred from homology"/>
<evidence type="ECO:0000256" key="3">
    <source>
        <dbReference type="ARBA" id="ARBA00004824"/>
    </source>
</evidence>
<comment type="pathway">
    <text evidence="4">Amino-acid biosynthesis; L-valine biosynthesis; L-valine from pyruvate: step 4/4.</text>
</comment>
<dbReference type="Gene3D" id="3.20.10.10">
    <property type="entry name" value="D-amino Acid Aminotransferase, subunit A, domain 2"/>
    <property type="match status" value="1"/>
</dbReference>
<dbReference type="GO" id="GO:0052656">
    <property type="term" value="F:L-isoleucine-2-oxoglutarate transaminase activity"/>
    <property type="evidence" value="ECO:0007669"/>
    <property type="project" value="RHEA"/>
</dbReference>
<dbReference type="InterPro" id="IPR043131">
    <property type="entry name" value="BCAT-like_N"/>
</dbReference>
<comment type="function">
    <text evidence="2">Acts on leucine, isoleucine and valine.</text>
</comment>
<comment type="similarity">
    <text evidence="6">Belongs to the class-IV pyridoxal-phosphate-dependent aminotransferase family.</text>
</comment>
<evidence type="ECO:0000256" key="1">
    <source>
        <dbReference type="ARBA" id="ARBA00001933"/>
    </source>
</evidence>
<dbReference type="OrthoDB" id="9805628at2"/>
<dbReference type="PANTHER" id="PTHR42743">
    <property type="entry name" value="AMINO-ACID AMINOTRANSFERASE"/>
    <property type="match status" value="1"/>
</dbReference>
<dbReference type="PANTHER" id="PTHR42743:SF11">
    <property type="entry name" value="AMINODEOXYCHORISMATE LYASE"/>
    <property type="match status" value="1"/>
</dbReference>
<dbReference type="SUPFAM" id="SSF56752">
    <property type="entry name" value="D-aminoacid aminotransferase-like PLP-dependent enzymes"/>
    <property type="match status" value="1"/>
</dbReference>
<dbReference type="KEGG" id="care:LT85_0354"/>
<gene>
    <name evidence="12" type="ORF">LT85_0354</name>
</gene>
<dbReference type="InterPro" id="IPR001544">
    <property type="entry name" value="Aminotrans_IV"/>
</dbReference>
<reference evidence="13" key="1">
    <citation type="journal article" date="2014" name="Soil Biol. Biochem.">
        <title>Structure and function of bacterial communities in ageing soils: Insights from the Mendocino ecological staircase.</title>
        <authorList>
            <person name="Uroz S."/>
            <person name="Tech J.J."/>
            <person name="Sawaya N.A."/>
            <person name="Frey-Klett P."/>
            <person name="Leveau J.H.J."/>
        </authorList>
    </citation>
    <scope>NUCLEOTIDE SEQUENCE [LARGE SCALE GENOMIC DNA]</scope>
    <source>
        <strain evidence="13">Cal35</strain>
    </source>
</reference>
<keyword evidence="12" id="KW-0808">Transferase</keyword>
<protein>
    <recommendedName>
        <fullName evidence="7">branched-chain-amino-acid transaminase</fullName>
        <ecNumber evidence="7">2.6.1.42</ecNumber>
    </recommendedName>
</protein>
<dbReference type="RefSeq" id="WP_038484543.1">
    <property type="nucleotide sequence ID" value="NZ_CP009962.1"/>
</dbReference>
<dbReference type="STRING" id="279058.LT85_0354"/>
<keyword evidence="8" id="KW-0663">Pyridoxal phosphate</keyword>
<keyword evidence="12" id="KW-0032">Aminotransferase</keyword>
<evidence type="ECO:0000256" key="10">
    <source>
        <dbReference type="ARBA" id="ARBA00048798"/>
    </source>
</evidence>
<dbReference type="InterPro" id="IPR043132">
    <property type="entry name" value="BCAT-like_C"/>
</dbReference>
<evidence type="ECO:0000256" key="4">
    <source>
        <dbReference type="ARBA" id="ARBA00004931"/>
    </source>
</evidence>
<dbReference type="FunFam" id="3.20.10.10:FF:000002">
    <property type="entry name" value="D-alanine aminotransferase"/>
    <property type="match status" value="1"/>
</dbReference>
<organism evidence="12 13">
    <name type="scientific">Collimonas arenae</name>
    <dbReference type="NCBI Taxonomy" id="279058"/>
    <lineage>
        <taxon>Bacteria</taxon>
        <taxon>Pseudomonadati</taxon>
        <taxon>Pseudomonadota</taxon>
        <taxon>Betaproteobacteria</taxon>
        <taxon>Burkholderiales</taxon>
        <taxon>Oxalobacteraceae</taxon>
        <taxon>Collimonas</taxon>
    </lineage>
</organism>
<evidence type="ECO:0000256" key="5">
    <source>
        <dbReference type="ARBA" id="ARBA00005072"/>
    </source>
</evidence>
<evidence type="ECO:0000256" key="8">
    <source>
        <dbReference type="ARBA" id="ARBA00022898"/>
    </source>
</evidence>
<dbReference type="InterPro" id="IPR036038">
    <property type="entry name" value="Aminotransferase-like"/>
</dbReference>
<evidence type="ECO:0000313" key="12">
    <source>
        <dbReference type="EMBL" id="AIY39514.1"/>
    </source>
</evidence>
<evidence type="ECO:0000256" key="7">
    <source>
        <dbReference type="ARBA" id="ARBA00013053"/>
    </source>
</evidence>
<dbReference type="AlphaFoldDB" id="A0A0A1F748"/>
<dbReference type="HOGENOM" id="CLU_020844_4_1_4"/>
<dbReference type="Gene3D" id="3.30.470.10">
    <property type="match status" value="1"/>
</dbReference>
<comment type="catalytic activity">
    <reaction evidence="10">
        <text>L-isoleucine + 2-oxoglutarate = (S)-3-methyl-2-oxopentanoate + L-glutamate</text>
        <dbReference type="Rhea" id="RHEA:24801"/>
        <dbReference type="ChEBI" id="CHEBI:16810"/>
        <dbReference type="ChEBI" id="CHEBI:29985"/>
        <dbReference type="ChEBI" id="CHEBI:35146"/>
        <dbReference type="ChEBI" id="CHEBI:58045"/>
        <dbReference type="EC" id="2.6.1.42"/>
    </reaction>
</comment>
<dbReference type="Pfam" id="PF01063">
    <property type="entry name" value="Aminotran_4"/>
    <property type="match status" value="1"/>
</dbReference>
<evidence type="ECO:0000256" key="11">
    <source>
        <dbReference type="ARBA" id="ARBA00049229"/>
    </source>
</evidence>
<accession>A0A0A1F748</accession>
<dbReference type="GO" id="GO:0052654">
    <property type="term" value="F:L-leucine-2-oxoglutarate transaminase activity"/>
    <property type="evidence" value="ECO:0007669"/>
    <property type="project" value="RHEA"/>
</dbReference>